<keyword evidence="1" id="KW-0472">Membrane</keyword>
<keyword evidence="1" id="KW-1133">Transmembrane helix</keyword>
<keyword evidence="3" id="KW-1185">Reference proteome</keyword>
<evidence type="ECO:0000256" key="1">
    <source>
        <dbReference type="SAM" id="Phobius"/>
    </source>
</evidence>
<dbReference type="EMBL" id="SJJR01000004">
    <property type="protein sequence ID" value="TCB98391.1"/>
    <property type="molecule type" value="Genomic_DNA"/>
</dbReference>
<feature type="transmembrane region" description="Helical" evidence="1">
    <location>
        <begin position="6"/>
        <end position="23"/>
    </location>
</feature>
<reference evidence="2 3" key="1">
    <citation type="submission" date="2019-02" db="EMBL/GenBank/DDBJ databases">
        <title>Jishengella sp. nov., isolated from a root of Zingiber montanum.</title>
        <authorList>
            <person name="Kuncharoen N."/>
            <person name="Kudo T."/>
            <person name="Masahiro Y."/>
            <person name="Ohkuma M."/>
            <person name="Tanasupawat S."/>
        </authorList>
    </citation>
    <scope>NUCLEOTIDE SEQUENCE [LARGE SCALE GENOMIC DNA]</scope>
    <source>
        <strain evidence="2 3">PLAI 1-1</strain>
    </source>
</reference>
<evidence type="ECO:0000313" key="3">
    <source>
        <dbReference type="Proteomes" id="UP000292274"/>
    </source>
</evidence>
<keyword evidence="1" id="KW-0812">Transmembrane</keyword>
<gene>
    <name evidence="2" type="ORF">E0H26_08375</name>
</gene>
<dbReference type="OrthoDB" id="3298842at2"/>
<dbReference type="Proteomes" id="UP000292274">
    <property type="component" value="Unassembled WGS sequence"/>
</dbReference>
<comment type="caution">
    <text evidence="2">The sequence shown here is derived from an EMBL/GenBank/DDBJ whole genome shotgun (WGS) entry which is preliminary data.</text>
</comment>
<dbReference type="RefSeq" id="WP_131302885.1">
    <property type="nucleotide sequence ID" value="NZ_SJJR01000004.1"/>
</dbReference>
<protein>
    <submittedName>
        <fullName evidence="2">Uncharacterized protein</fullName>
    </submittedName>
</protein>
<organism evidence="2 3">
    <name type="scientific">Micromonospora zingiberis</name>
    <dbReference type="NCBI Taxonomy" id="2053011"/>
    <lineage>
        <taxon>Bacteria</taxon>
        <taxon>Bacillati</taxon>
        <taxon>Actinomycetota</taxon>
        <taxon>Actinomycetes</taxon>
        <taxon>Micromonosporales</taxon>
        <taxon>Micromonosporaceae</taxon>
        <taxon>Micromonospora</taxon>
    </lineage>
</organism>
<proteinExistence type="predicted"/>
<dbReference type="AlphaFoldDB" id="A0A4R0GRW0"/>
<evidence type="ECO:0000313" key="2">
    <source>
        <dbReference type="EMBL" id="TCB98391.1"/>
    </source>
</evidence>
<accession>A0A4R0GRW0</accession>
<sequence length="86" mass="9122">MTVTIALVIGVVGGVLLIVAHYLRNQASRMTDRGVAGRAALRAEVLDTLARAGWVASVKVYRERTGAGLLEAHHAVSRFVHDGSGE</sequence>
<name>A0A4R0GRW0_9ACTN</name>